<dbReference type="EMBL" id="CAXLJM020000164">
    <property type="protein sequence ID" value="CAL8145794.1"/>
    <property type="molecule type" value="Genomic_DNA"/>
</dbReference>
<reference evidence="1 2" key="1">
    <citation type="submission" date="2024-08" db="EMBL/GenBank/DDBJ databases">
        <authorList>
            <person name="Cucini C."/>
            <person name="Frati F."/>
        </authorList>
    </citation>
    <scope>NUCLEOTIDE SEQUENCE [LARGE SCALE GENOMIC DNA]</scope>
</reference>
<evidence type="ECO:0000313" key="2">
    <source>
        <dbReference type="Proteomes" id="UP001642540"/>
    </source>
</evidence>
<organism evidence="1 2">
    <name type="scientific">Orchesella dallaii</name>
    <dbReference type="NCBI Taxonomy" id="48710"/>
    <lineage>
        <taxon>Eukaryota</taxon>
        <taxon>Metazoa</taxon>
        <taxon>Ecdysozoa</taxon>
        <taxon>Arthropoda</taxon>
        <taxon>Hexapoda</taxon>
        <taxon>Collembola</taxon>
        <taxon>Entomobryomorpha</taxon>
        <taxon>Entomobryoidea</taxon>
        <taxon>Orchesellidae</taxon>
        <taxon>Orchesellinae</taxon>
        <taxon>Orchesella</taxon>
    </lineage>
</organism>
<comment type="caution">
    <text evidence="1">The sequence shown here is derived from an EMBL/GenBank/DDBJ whole genome shotgun (WGS) entry which is preliminary data.</text>
</comment>
<sequence length="175" mass="19789">MSEFMREFFCWLCCCCPKRSNGVINNPGVNEEMEMLELRKSDVLPQPEQQARASSSSAGDAPKFKTVWVRKSSSNNRGSRSNIERQRRDFYRYEQILSNINVATILPICDAVFQYPSAAEGLVGGPQYPQAWPGCRAITLLTSELLLLNDKRRLQQGIVETFPNRHGQFIGGNLV</sequence>
<keyword evidence="2" id="KW-1185">Reference proteome</keyword>
<gene>
    <name evidence="1" type="ORF">ODALV1_LOCUS30602</name>
</gene>
<name>A0ABP1S790_9HEXA</name>
<dbReference type="Proteomes" id="UP001642540">
    <property type="component" value="Unassembled WGS sequence"/>
</dbReference>
<evidence type="ECO:0000313" key="1">
    <source>
        <dbReference type="EMBL" id="CAL8145794.1"/>
    </source>
</evidence>
<proteinExistence type="predicted"/>
<protein>
    <submittedName>
        <fullName evidence="1">Uncharacterized protein</fullName>
    </submittedName>
</protein>
<accession>A0ABP1S790</accession>